<evidence type="ECO:0000313" key="2">
    <source>
        <dbReference type="Proteomes" id="UP000299102"/>
    </source>
</evidence>
<name>A0A4C1ULI1_EUMVA</name>
<gene>
    <name evidence="1" type="ORF">EVAR_18779_1</name>
</gene>
<dbReference type="Proteomes" id="UP000299102">
    <property type="component" value="Unassembled WGS sequence"/>
</dbReference>
<protein>
    <submittedName>
        <fullName evidence="1">Uncharacterized protein</fullName>
    </submittedName>
</protein>
<accession>A0A4C1ULI1</accession>
<dbReference type="EMBL" id="BGZK01000192">
    <property type="protein sequence ID" value="GBP27308.1"/>
    <property type="molecule type" value="Genomic_DNA"/>
</dbReference>
<keyword evidence="2" id="KW-1185">Reference proteome</keyword>
<dbReference type="AlphaFoldDB" id="A0A4C1ULI1"/>
<reference evidence="1 2" key="1">
    <citation type="journal article" date="2019" name="Commun. Biol.">
        <title>The bagworm genome reveals a unique fibroin gene that provides high tensile strength.</title>
        <authorList>
            <person name="Kono N."/>
            <person name="Nakamura H."/>
            <person name="Ohtoshi R."/>
            <person name="Tomita M."/>
            <person name="Numata K."/>
            <person name="Arakawa K."/>
        </authorList>
    </citation>
    <scope>NUCLEOTIDE SEQUENCE [LARGE SCALE GENOMIC DNA]</scope>
</reference>
<proteinExistence type="predicted"/>
<comment type="caution">
    <text evidence="1">The sequence shown here is derived from an EMBL/GenBank/DDBJ whole genome shotgun (WGS) entry which is preliminary data.</text>
</comment>
<sequence length="161" mass="18381">MRRAHVFVPPRASSSLRGIIRARFADYGWRQDRPRARREASRAFLGQLPILLSFPPSSFVCRLVCLRMLGGTRMRALLRMIPTLEQALAGVAVILDTTYTIYRNYENAGRIIITLNELRTNSGRLHQILKEASLDQLEGRLSADAEMYMYRRLSAQADLTN</sequence>
<evidence type="ECO:0000313" key="1">
    <source>
        <dbReference type="EMBL" id="GBP27308.1"/>
    </source>
</evidence>
<organism evidence="1 2">
    <name type="scientific">Eumeta variegata</name>
    <name type="common">Bagworm moth</name>
    <name type="synonym">Eumeta japonica</name>
    <dbReference type="NCBI Taxonomy" id="151549"/>
    <lineage>
        <taxon>Eukaryota</taxon>
        <taxon>Metazoa</taxon>
        <taxon>Ecdysozoa</taxon>
        <taxon>Arthropoda</taxon>
        <taxon>Hexapoda</taxon>
        <taxon>Insecta</taxon>
        <taxon>Pterygota</taxon>
        <taxon>Neoptera</taxon>
        <taxon>Endopterygota</taxon>
        <taxon>Lepidoptera</taxon>
        <taxon>Glossata</taxon>
        <taxon>Ditrysia</taxon>
        <taxon>Tineoidea</taxon>
        <taxon>Psychidae</taxon>
        <taxon>Oiketicinae</taxon>
        <taxon>Eumeta</taxon>
    </lineage>
</organism>